<proteinExistence type="inferred from homology"/>
<dbReference type="HOGENOM" id="CLU_018354_10_1_1"/>
<gene>
    <name evidence="6" type="ORF">GALMADRAFT_71708</name>
</gene>
<dbReference type="InterPro" id="IPR036318">
    <property type="entry name" value="FAD-bd_PCMH-like_sf"/>
</dbReference>
<evidence type="ECO:0000313" key="7">
    <source>
        <dbReference type="Proteomes" id="UP000027222"/>
    </source>
</evidence>
<dbReference type="STRING" id="685588.A0A067SVH6"/>
<dbReference type="PANTHER" id="PTHR42973:SF17">
    <property type="entry name" value="OXIDASE, PUTATIVE (AFU_ORTHOLOGUE AFUA_6G14340)-RELATED"/>
    <property type="match status" value="1"/>
</dbReference>
<dbReference type="Gene3D" id="3.40.462.20">
    <property type="match status" value="1"/>
</dbReference>
<evidence type="ECO:0000256" key="3">
    <source>
        <dbReference type="ARBA" id="ARBA00022827"/>
    </source>
</evidence>
<protein>
    <recommendedName>
        <fullName evidence="5">FAD-binding PCMH-type domain-containing protein</fullName>
    </recommendedName>
</protein>
<keyword evidence="7" id="KW-1185">Reference proteome</keyword>
<dbReference type="PROSITE" id="PS51387">
    <property type="entry name" value="FAD_PCMH"/>
    <property type="match status" value="1"/>
</dbReference>
<keyword evidence="4" id="KW-0560">Oxidoreductase</keyword>
<dbReference type="InterPro" id="IPR016166">
    <property type="entry name" value="FAD-bd_PCMH"/>
</dbReference>
<evidence type="ECO:0000256" key="2">
    <source>
        <dbReference type="ARBA" id="ARBA00022630"/>
    </source>
</evidence>
<dbReference type="Gene3D" id="3.30.465.10">
    <property type="match status" value="1"/>
</dbReference>
<evidence type="ECO:0000313" key="6">
    <source>
        <dbReference type="EMBL" id="KDR74047.1"/>
    </source>
</evidence>
<comment type="similarity">
    <text evidence="1">Belongs to the oxygen-dependent FAD-linked oxidoreductase family.</text>
</comment>
<dbReference type="EMBL" id="KL142384">
    <property type="protein sequence ID" value="KDR74047.1"/>
    <property type="molecule type" value="Genomic_DNA"/>
</dbReference>
<dbReference type="InterPro" id="IPR012951">
    <property type="entry name" value="BBE"/>
</dbReference>
<sequence length="482" mass="52814">MGIFPSRLSPQSRPGSLLQTSLREAFTNDSLITFPQDIDYIAKVKAYNLDYPIRPAALVRPHTTEQVSAAVKCAVKAGVKVQARSGGHSFANYSLGGDDGALVIDLVNFQKFEMDRTTWKAIVGGGTLLGDITRRMHSAGGRAIAHGTCPQVGIGGHATIGGLGPISRQWGSCLDHIREVEVVLADGSITRANETQEPDLYFAIRGAAASFGIVTEFVFQTHPEPTSTVQYSYTFEIGDYRALAQTFSKWQSIISQPDLDRKFASQLMITPVGLLITGTYFGTRAEFDLLNLEERLGGKCVVKIDFFESWVSSVLNWAQQTAINFVGGIPAAFYSKSLAFKADTLIPDAGLESLFKFIHKSNKGTLLWFVIFDLEGGATNDVPVDSSAYAHRDTLFYLQSYAISVGRISKTTRGFLDGINSTVRKALPGVDLGAYAGYVDKYLPDGQQAYWGPNYPRLQQIKAKYDPTDVFWNPQSVRLPTK</sequence>
<keyword evidence="2" id="KW-0285">Flavoprotein</keyword>
<dbReference type="InterPro" id="IPR006094">
    <property type="entry name" value="Oxid_FAD_bind_N"/>
</dbReference>
<dbReference type="GO" id="GO:0016491">
    <property type="term" value="F:oxidoreductase activity"/>
    <property type="evidence" value="ECO:0007669"/>
    <property type="project" value="UniProtKB-KW"/>
</dbReference>
<dbReference type="SUPFAM" id="SSF56176">
    <property type="entry name" value="FAD-binding/transporter-associated domain-like"/>
    <property type="match status" value="1"/>
</dbReference>
<reference evidence="7" key="1">
    <citation type="journal article" date="2014" name="Proc. Natl. Acad. Sci. U.S.A.">
        <title>Extensive sampling of basidiomycete genomes demonstrates inadequacy of the white-rot/brown-rot paradigm for wood decay fungi.</title>
        <authorList>
            <person name="Riley R."/>
            <person name="Salamov A.A."/>
            <person name="Brown D.W."/>
            <person name="Nagy L.G."/>
            <person name="Floudas D."/>
            <person name="Held B.W."/>
            <person name="Levasseur A."/>
            <person name="Lombard V."/>
            <person name="Morin E."/>
            <person name="Otillar R."/>
            <person name="Lindquist E.A."/>
            <person name="Sun H."/>
            <person name="LaButti K.M."/>
            <person name="Schmutz J."/>
            <person name="Jabbour D."/>
            <person name="Luo H."/>
            <person name="Baker S.E."/>
            <person name="Pisabarro A.G."/>
            <person name="Walton J.D."/>
            <person name="Blanchette R.A."/>
            <person name="Henrissat B."/>
            <person name="Martin F."/>
            <person name="Cullen D."/>
            <person name="Hibbett D.S."/>
            <person name="Grigoriev I.V."/>
        </authorList>
    </citation>
    <scope>NUCLEOTIDE SEQUENCE [LARGE SCALE GENOMIC DNA]</scope>
    <source>
        <strain evidence="7">CBS 339.88</strain>
    </source>
</reference>
<dbReference type="Pfam" id="PF01565">
    <property type="entry name" value="FAD_binding_4"/>
    <property type="match status" value="1"/>
</dbReference>
<dbReference type="OrthoDB" id="415825at2759"/>
<evidence type="ECO:0000256" key="4">
    <source>
        <dbReference type="ARBA" id="ARBA00023002"/>
    </source>
</evidence>
<dbReference type="Proteomes" id="UP000027222">
    <property type="component" value="Unassembled WGS sequence"/>
</dbReference>
<dbReference type="Pfam" id="PF08031">
    <property type="entry name" value="BBE"/>
    <property type="match status" value="1"/>
</dbReference>
<feature type="domain" description="FAD-binding PCMH-type" evidence="5">
    <location>
        <begin position="51"/>
        <end position="224"/>
    </location>
</feature>
<dbReference type="GO" id="GO:0071949">
    <property type="term" value="F:FAD binding"/>
    <property type="evidence" value="ECO:0007669"/>
    <property type="project" value="InterPro"/>
</dbReference>
<dbReference type="InterPro" id="IPR050416">
    <property type="entry name" value="FAD-linked_Oxidoreductase"/>
</dbReference>
<dbReference type="InterPro" id="IPR016169">
    <property type="entry name" value="FAD-bd_PCMH_sub2"/>
</dbReference>
<organism evidence="6 7">
    <name type="scientific">Galerina marginata (strain CBS 339.88)</name>
    <dbReference type="NCBI Taxonomy" id="685588"/>
    <lineage>
        <taxon>Eukaryota</taxon>
        <taxon>Fungi</taxon>
        <taxon>Dikarya</taxon>
        <taxon>Basidiomycota</taxon>
        <taxon>Agaricomycotina</taxon>
        <taxon>Agaricomycetes</taxon>
        <taxon>Agaricomycetidae</taxon>
        <taxon>Agaricales</taxon>
        <taxon>Agaricineae</taxon>
        <taxon>Strophariaceae</taxon>
        <taxon>Galerina</taxon>
    </lineage>
</organism>
<dbReference type="PANTHER" id="PTHR42973">
    <property type="entry name" value="BINDING OXIDOREDUCTASE, PUTATIVE (AFU_ORTHOLOGUE AFUA_1G17690)-RELATED"/>
    <property type="match status" value="1"/>
</dbReference>
<name>A0A067SVH6_GALM3</name>
<dbReference type="AlphaFoldDB" id="A0A067SVH6"/>
<keyword evidence="3" id="KW-0274">FAD</keyword>
<evidence type="ECO:0000259" key="5">
    <source>
        <dbReference type="PROSITE" id="PS51387"/>
    </source>
</evidence>
<accession>A0A067SVH6</accession>
<evidence type="ECO:0000256" key="1">
    <source>
        <dbReference type="ARBA" id="ARBA00005466"/>
    </source>
</evidence>